<keyword evidence="6" id="KW-1185">Reference proteome</keyword>
<dbReference type="Proteomes" id="UP000294257">
    <property type="component" value="Unassembled WGS sequence"/>
</dbReference>
<proteinExistence type="inferred from homology"/>
<dbReference type="GO" id="GO:0032259">
    <property type="term" value="P:methylation"/>
    <property type="evidence" value="ECO:0007669"/>
    <property type="project" value="UniProtKB-KW"/>
</dbReference>
<dbReference type="InterPro" id="IPR029063">
    <property type="entry name" value="SAM-dependent_MTases_sf"/>
</dbReference>
<dbReference type="InterPro" id="IPR013216">
    <property type="entry name" value="Methyltransf_11"/>
</dbReference>
<comment type="caution">
    <text evidence="5">The sequence shown here is derived from an EMBL/GenBank/DDBJ whole genome shotgun (WGS) entry which is preliminary data.</text>
</comment>
<dbReference type="SUPFAM" id="SSF53335">
    <property type="entry name" value="S-adenosyl-L-methionine-dependent methyltransferases"/>
    <property type="match status" value="1"/>
</dbReference>
<dbReference type="CDD" id="cd02440">
    <property type="entry name" value="AdoMet_MTases"/>
    <property type="match status" value="1"/>
</dbReference>
<evidence type="ECO:0000256" key="2">
    <source>
        <dbReference type="ARBA" id="ARBA00022603"/>
    </source>
</evidence>
<dbReference type="AlphaFoldDB" id="A0A4Q7L0X4"/>
<evidence type="ECO:0000256" key="1">
    <source>
        <dbReference type="ARBA" id="ARBA00008361"/>
    </source>
</evidence>
<evidence type="ECO:0000259" key="4">
    <source>
        <dbReference type="Pfam" id="PF08241"/>
    </source>
</evidence>
<organism evidence="5 6">
    <name type="scientific">Herbihabitans rhizosphaerae</name>
    <dbReference type="NCBI Taxonomy" id="1872711"/>
    <lineage>
        <taxon>Bacteria</taxon>
        <taxon>Bacillati</taxon>
        <taxon>Actinomycetota</taxon>
        <taxon>Actinomycetes</taxon>
        <taxon>Pseudonocardiales</taxon>
        <taxon>Pseudonocardiaceae</taxon>
        <taxon>Herbihabitans</taxon>
    </lineage>
</organism>
<sequence>MEKIDYDARLHAVYTAGRRMSPDALRTWMEAFARHLPQSRPLAWLDLGSGAGRLTPSLANAFGGPVHGVEPSDKMRARALAEAGHPDVTYSAGSAEHIPLPDASCDAALLFFVWHHVADHERAAQELRRVVKPGGTLLVQVNFSDRMPDTWWFRVVPEWKKVDTAQFRSQDEVIADFAGAGWTLASRDEVTWPRSASLAEDLERLKLRAVSLFEHMSEEAVEEGFARIEAALPSLDDGPQYETNHLLVFQNGA</sequence>
<name>A0A4Q7L0X4_9PSEU</name>
<reference evidence="5 6" key="1">
    <citation type="submission" date="2019-02" db="EMBL/GenBank/DDBJ databases">
        <title>Genomic Encyclopedia of Type Strains, Phase IV (KMG-IV): sequencing the most valuable type-strain genomes for metagenomic binning, comparative biology and taxonomic classification.</title>
        <authorList>
            <person name="Goeker M."/>
        </authorList>
    </citation>
    <scope>NUCLEOTIDE SEQUENCE [LARGE SCALE GENOMIC DNA]</scope>
    <source>
        <strain evidence="5 6">DSM 101727</strain>
    </source>
</reference>
<dbReference type="PANTHER" id="PTHR44942:SF4">
    <property type="entry name" value="METHYLTRANSFERASE TYPE 11 DOMAIN-CONTAINING PROTEIN"/>
    <property type="match status" value="1"/>
</dbReference>
<dbReference type="OrthoDB" id="9805171at2"/>
<keyword evidence="3 5" id="KW-0808">Transferase</keyword>
<dbReference type="InterPro" id="IPR051052">
    <property type="entry name" value="Diverse_substrate_MTase"/>
</dbReference>
<keyword evidence="2 5" id="KW-0489">Methyltransferase</keyword>
<comment type="similarity">
    <text evidence="1">Belongs to the methyltransferase superfamily.</text>
</comment>
<evidence type="ECO:0000313" key="5">
    <source>
        <dbReference type="EMBL" id="RZS43119.1"/>
    </source>
</evidence>
<dbReference type="PANTHER" id="PTHR44942">
    <property type="entry name" value="METHYLTRANSF_11 DOMAIN-CONTAINING PROTEIN"/>
    <property type="match status" value="1"/>
</dbReference>
<protein>
    <submittedName>
        <fullName evidence="5">Methyltransferase family protein</fullName>
    </submittedName>
</protein>
<dbReference type="GO" id="GO:0008757">
    <property type="term" value="F:S-adenosylmethionine-dependent methyltransferase activity"/>
    <property type="evidence" value="ECO:0007669"/>
    <property type="project" value="InterPro"/>
</dbReference>
<feature type="domain" description="Methyltransferase type 11" evidence="4">
    <location>
        <begin position="45"/>
        <end position="138"/>
    </location>
</feature>
<dbReference type="RefSeq" id="WP_130343013.1">
    <property type="nucleotide sequence ID" value="NZ_SGWQ01000002.1"/>
</dbReference>
<dbReference type="EMBL" id="SGWQ01000002">
    <property type="protein sequence ID" value="RZS43119.1"/>
    <property type="molecule type" value="Genomic_DNA"/>
</dbReference>
<evidence type="ECO:0000313" key="6">
    <source>
        <dbReference type="Proteomes" id="UP000294257"/>
    </source>
</evidence>
<gene>
    <name evidence="5" type="ORF">EV193_10295</name>
</gene>
<accession>A0A4Q7L0X4</accession>
<dbReference type="Gene3D" id="3.40.50.150">
    <property type="entry name" value="Vaccinia Virus protein VP39"/>
    <property type="match status" value="1"/>
</dbReference>
<dbReference type="Pfam" id="PF08241">
    <property type="entry name" value="Methyltransf_11"/>
    <property type="match status" value="1"/>
</dbReference>
<evidence type="ECO:0000256" key="3">
    <source>
        <dbReference type="ARBA" id="ARBA00022679"/>
    </source>
</evidence>